<dbReference type="InterPro" id="IPR006860">
    <property type="entry name" value="FecR"/>
</dbReference>
<evidence type="ECO:0000313" key="5">
    <source>
        <dbReference type="EMBL" id="TKC65249.1"/>
    </source>
</evidence>
<proteinExistence type="predicted"/>
<feature type="domain" description="Protein FecR C-terminal" evidence="3">
    <location>
        <begin position="304"/>
        <end position="368"/>
    </location>
</feature>
<dbReference type="Proteomes" id="UP000309594">
    <property type="component" value="Unassembled WGS sequence"/>
</dbReference>
<dbReference type="GO" id="GO:0016989">
    <property type="term" value="F:sigma factor antagonist activity"/>
    <property type="evidence" value="ECO:0007669"/>
    <property type="project" value="TreeGrafter"/>
</dbReference>
<evidence type="ECO:0000313" key="6">
    <source>
        <dbReference type="Proteomes" id="UP000291117"/>
    </source>
</evidence>
<evidence type="ECO:0000256" key="1">
    <source>
        <dbReference type="SAM" id="Phobius"/>
    </source>
</evidence>
<dbReference type="Gene3D" id="2.60.120.1440">
    <property type="match status" value="1"/>
</dbReference>
<dbReference type="Pfam" id="PF04773">
    <property type="entry name" value="FecR"/>
    <property type="match status" value="1"/>
</dbReference>
<sequence>MEEKKAQALFQKYIAGNCTEAEKALLESWYLQHTPDIYPDMNVEERLEDKQQILAALEQSIAPVKQIVFWPKIAAVAAVVFAFVSFGLYTYLDKNKPGQHHTAVAKTDVQPGRNKAVLRLANGQTINLSGDKKGIIIKADELVYNDGTQISTNALNAKAAAHNIISTPVGGQYQIILQDGTKVWLNSASSLSYPTSFMGKERKVEIAGEAYFEVAQNKAMPFKVMTKGQTVEVLGTHFNVMAYENEQAIKTTLLEGSVKVSNQSAAKYLVPGQQAQVAGQHITIANHVDLEEVVSWKNGYFKFNEDIKSIMNKIARWYDIDVVYKPGVDLNQTFSGEVSKTRNVSALLKVMELTGNVNFKIEGRRIIVMP</sequence>
<dbReference type="Gene3D" id="3.55.50.30">
    <property type="match status" value="1"/>
</dbReference>
<reference evidence="5 7" key="2">
    <citation type="submission" date="2019-04" db="EMBL/GenBank/DDBJ databases">
        <title>Pedobacter sp. RP-1-16 sp. nov., isolated from Arctic soil.</title>
        <authorList>
            <person name="Dahal R.H."/>
            <person name="Kim D.-U."/>
        </authorList>
    </citation>
    <scope>NUCLEOTIDE SEQUENCE [LARGE SCALE GENOMIC DNA]</scope>
    <source>
        <strain evidence="5 7">RP-1-16</strain>
    </source>
</reference>
<evidence type="ECO:0000259" key="2">
    <source>
        <dbReference type="Pfam" id="PF04773"/>
    </source>
</evidence>
<dbReference type="EMBL" id="SWDX01000001">
    <property type="protein sequence ID" value="TKC65249.1"/>
    <property type="molecule type" value="Genomic_DNA"/>
</dbReference>
<reference evidence="4 6" key="1">
    <citation type="submission" date="2019-02" db="EMBL/GenBank/DDBJ databases">
        <title>Pedobacter sp. RP-3-8 sp. nov., isolated from Arctic soil.</title>
        <authorList>
            <person name="Dahal R.H."/>
        </authorList>
    </citation>
    <scope>NUCLEOTIDE SEQUENCE [LARGE SCALE GENOMIC DNA]</scope>
    <source>
        <strain evidence="4 6">RP-3-8</strain>
    </source>
</reference>
<dbReference type="InterPro" id="IPR032508">
    <property type="entry name" value="FecR_C"/>
</dbReference>
<feature type="transmembrane region" description="Helical" evidence="1">
    <location>
        <begin position="73"/>
        <end position="92"/>
    </location>
</feature>
<dbReference type="Proteomes" id="UP000291117">
    <property type="component" value="Unassembled WGS sequence"/>
</dbReference>
<dbReference type="RefSeq" id="WP_131607583.1">
    <property type="nucleotide sequence ID" value="NZ_SJSM01000002.1"/>
</dbReference>
<dbReference type="FunFam" id="2.60.120.1440:FF:000001">
    <property type="entry name" value="Putative anti-sigma factor"/>
    <property type="match status" value="1"/>
</dbReference>
<dbReference type="PIRSF" id="PIRSF018266">
    <property type="entry name" value="FecR"/>
    <property type="match status" value="1"/>
</dbReference>
<keyword evidence="1" id="KW-0812">Transmembrane</keyword>
<dbReference type="EMBL" id="SJSM01000002">
    <property type="protein sequence ID" value="TCC98600.1"/>
    <property type="molecule type" value="Genomic_DNA"/>
</dbReference>
<evidence type="ECO:0000313" key="7">
    <source>
        <dbReference type="Proteomes" id="UP000309594"/>
    </source>
</evidence>
<dbReference type="OrthoDB" id="1099963at2"/>
<dbReference type="Pfam" id="PF16344">
    <property type="entry name" value="FecR_C"/>
    <property type="match status" value="1"/>
</dbReference>
<name>A0A4U1GP19_9SPHI</name>
<comment type="caution">
    <text evidence="5">The sequence shown here is derived from an EMBL/GenBank/DDBJ whole genome shotgun (WGS) entry which is preliminary data.</text>
</comment>
<keyword evidence="1" id="KW-1133">Transmembrane helix</keyword>
<evidence type="ECO:0000313" key="4">
    <source>
        <dbReference type="EMBL" id="TCC98600.1"/>
    </source>
</evidence>
<accession>A0A4R0NDX2</accession>
<protein>
    <submittedName>
        <fullName evidence="5">FecR family protein</fullName>
    </submittedName>
</protein>
<dbReference type="PANTHER" id="PTHR30273">
    <property type="entry name" value="PERIPLASMIC SIGNAL SENSOR AND SIGMA FACTOR ACTIVATOR FECR-RELATED"/>
    <property type="match status" value="1"/>
</dbReference>
<accession>A0A4U1GP19</accession>
<feature type="domain" description="FecR protein" evidence="2">
    <location>
        <begin position="165"/>
        <end position="259"/>
    </location>
</feature>
<organism evidence="5 7">
    <name type="scientific">Pedobacter hiemivivus</name>
    <dbReference type="NCBI Taxonomy" id="2530454"/>
    <lineage>
        <taxon>Bacteria</taxon>
        <taxon>Pseudomonadati</taxon>
        <taxon>Bacteroidota</taxon>
        <taxon>Sphingobacteriia</taxon>
        <taxon>Sphingobacteriales</taxon>
        <taxon>Sphingobacteriaceae</taxon>
        <taxon>Pedobacter</taxon>
    </lineage>
</organism>
<evidence type="ECO:0000259" key="3">
    <source>
        <dbReference type="Pfam" id="PF16344"/>
    </source>
</evidence>
<dbReference type="PANTHER" id="PTHR30273:SF2">
    <property type="entry name" value="PROTEIN FECR"/>
    <property type="match status" value="1"/>
</dbReference>
<keyword evidence="1" id="KW-0472">Membrane</keyword>
<gene>
    <name evidence="4" type="ORF">EZ444_04810</name>
    <name evidence="5" type="ORF">FBD94_01475</name>
</gene>
<dbReference type="AlphaFoldDB" id="A0A4U1GP19"/>
<dbReference type="InterPro" id="IPR012373">
    <property type="entry name" value="Ferrdict_sens_TM"/>
</dbReference>
<keyword evidence="6" id="KW-1185">Reference proteome</keyword>